<dbReference type="GO" id="GO:0004930">
    <property type="term" value="F:G protein-coupled receptor activity"/>
    <property type="evidence" value="ECO:0007669"/>
    <property type="project" value="UniProtKB-KW"/>
</dbReference>
<feature type="transmembrane region" description="Helical" evidence="12">
    <location>
        <begin position="273"/>
        <end position="297"/>
    </location>
</feature>
<evidence type="ECO:0000256" key="6">
    <source>
        <dbReference type="ARBA" id="ARBA00022989"/>
    </source>
</evidence>
<proteinExistence type="inferred from homology"/>
<evidence type="ECO:0000256" key="2">
    <source>
        <dbReference type="ARBA" id="ARBA00022475"/>
    </source>
</evidence>
<keyword evidence="6 12" id="KW-1133">Transmembrane helix</keyword>
<evidence type="ECO:0000256" key="3">
    <source>
        <dbReference type="ARBA" id="ARBA00022606"/>
    </source>
</evidence>
<dbReference type="SUPFAM" id="SSF81321">
    <property type="entry name" value="Family A G protein-coupled receptor-like"/>
    <property type="match status" value="1"/>
</dbReference>
<keyword evidence="9 11" id="KW-0675">Receptor</keyword>
<comment type="subcellular location">
    <subcellularLocation>
        <location evidence="1 12">Cell membrane</location>
        <topology evidence="1 12">Multi-pass membrane protein</topology>
    </subcellularLocation>
</comment>
<dbReference type="CDD" id="cd13954">
    <property type="entry name" value="7tmA_OR"/>
    <property type="match status" value="1"/>
</dbReference>
<feature type="transmembrane region" description="Helical" evidence="12">
    <location>
        <begin position="102"/>
        <end position="127"/>
    </location>
</feature>
<feature type="transmembrane region" description="Helical" evidence="12">
    <location>
        <begin position="134"/>
        <end position="155"/>
    </location>
</feature>
<organism evidence="14 15">
    <name type="scientific">Geotrypetes seraphini</name>
    <name type="common">Gaboon caecilian</name>
    <name type="synonym">Caecilia seraphini</name>
    <dbReference type="NCBI Taxonomy" id="260995"/>
    <lineage>
        <taxon>Eukaryota</taxon>
        <taxon>Metazoa</taxon>
        <taxon>Chordata</taxon>
        <taxon>Craniata</taxon>
        <taxon>Vertebrata</taxon>
        <taxon>Euteleostomi</taxon>
        <taxon>Amphibia</taxon>
        <taxon>Gymnophiona</taxon>
        <taxon>Geotrypetes</taxon>
    </lineage>
</organism>
<dbReference type="PRINTS" id="PR00245">
    <property type="entry name" value="OLFACTORYR"/>
</dbReference>
<keyword evidence="4 11" id="KW-0812">Transmembrane</keyword>
<keyword evidence="10 11" id="KW-0807">Transducer</keyword>
<evidence type="ECO:0000256" key="12">
    <source>
        <dbReference type="RuleBase" id="RU363047"/>
    </source>
</evidence>
<evidence type="ECO:0000256" key="9">
    <source>
        <dbReference type="ARBA" id="ARBA00023170"/>
    </source>
</evidence>
<evidence type="ECO:0000256" key="4">
    <source>
        <dbReference type="ARBA" id="ARBA00022692"/>
    </source>
</evidence>
<dbReference type="RefSeq" id="XP_033779268.1">
    <property type="nucleotide sequence ID" value="XM_033923377.1"/>
</dbReference>
<name>A0A6P8PWR8_GEOSA</name>
<dbReference type="Proteomes" id="UP000515159">
    <property type="component" value="Chromosome 16"/>
</dbReference>
<feature type="transmembrane region" description="Helical" evidence="12">
    <location>
        <begin position="175"/>
        <end position="196"/>
    </location>
</feature>
<dbReference type="InterPro" id="IPR017452">
    <property type="entry name" value="GPCR_Rhodpsn_7TM"/>
</dbReference>
<dbReference type="InterPro" id="IPR000276">
    <property type="entry name" value="GPCR_Rhodpsn"/>
</dbReference>
<keyword evidence="3 12" id="KW-0716">Sensory transduction</keyword>
<dbReference type="KEGG" id="gsh:117349783"/>
<comment type="similarity">
    <text evidence="11">Belongs to the G-protein coupled receptor 1 family.</text>
</comment>
<evidence type="ECO:0000313" key="14">
    <source>
        <dbReference type="Proteomes" id="UP000515159"/>
    </source>
</evidence>
<dbReference type="InterPro" id="IPR050516">
    <property type="entry name" value="Olfactory_GPCR"/>
</dbReference>
<dbReference type="PRINTS" id="PR00237">
    <property type="entry name" value="GPCRRHODOPSN"/>
</dbReference>
<reference evidence="15" key="1">
    <citation type="submission" date="2025-08" db="UniProtKB">
        <authorList>
            <consortium name="RefSeq"/>
        </authorList>
    </citation>
    <scope>IDENTIFICATION</scope>
</reference>
<dbReference type="PANTHER" id="PTHR26452">
    <property type="entry name" value="OLFACTORY RECEPTOR"/>
    <property type="match status" value="1"/>
</dbReference>
<dbReference type="PROSITE" id="PS50262">
    <property type="entry name" value="G_PROTEIN_RECEP_F1_2"/>
    <property type="match status" value="1"/>
</dbReference>
<dbReference type="Gene3D" id="1.20.1070.10">
    <property type="entry name" value="Rhodopsin 7-helix transmembrane proteins"/>
    <property type="match status" value="1"/>
</dbReference>
<dbReference type="InterPro" id="IPR000725">
    <property type="entry name" value="Olfact_rcpt"/>
</dbReference>
<evidence type="ECO:0000256" key="10">
    <source>
        <dbReference type="ARBA" id="ARBA00023224"/>
    </source>
</evidence>
<gene>
    <name evidence="15" type="primary">LOC117349783</name>
</gene>
<dbReference type="GO" id="GO:0005886">
    <property type="term" value="C:plasma membrane"/>
    <property type="evidence" value="ECO:0007669"/>
    <property type="project" value="UniProtKB-SubCell"/>
</dbReference>
<feature type="domain" description="G-protein coupled receptors family 1 profile" evidence="13">
    <location>
        <begin position="118"/>
        <end position="366"/>
    </location>
</feature>
<evidence type="ECO:0000256" key="8">
    <source>
        <dbReference type="ARBA" id="ARBA00023136"/>
    </source>
</evidence>
<evidence type="ECO:0000256" key="7">
    <source>
        <dbReference type="ARBA" id="ARBA00023040"/>
    </source>
</evidence>
<dbReference type="InParanoid" id="A0A6P8PWR8"/>
<keyword evidence="14" id="KW-1185">Reference proteome</keyword>
<dbReference type="GO" id="GO:0004984">
    <property type="term" value="F:olfactory receptor activity"/>
    <property type="evidence" value="ECO:0007669"/>
    <property type="project" value="InterPro"/>
</dbReference>
<keyword evidence="7 11" id="KW-0297">G-protein coupled receptor</keyword>
<protein>
    <recommendedName>
        <fullName evidence="12">Olfactory receptor</fullName>
    </recommendedName>
</protein>
<sequence length="390" mass="43282">MGFITSLKTPGSGAYSANITGAIFQEDGKSDSCDRIPNSWILRIPKAAAPSLRRLLTPLPDGCAGEPPRYLDTSDECKEMGNDTRAIEFLILGFSEFPELQLLLLILFSLLYLMAVLGNLLIICIVCANQHLHIPMYFFLANLSALDICFLTSIVPKLLAVLKSRNTISFSECILQMYCYLMCVCTEYALLTAMAYDRYVAICNPLRYSIIMNTRVCALLAAASWVIGLLEALPDTVVISQFSFCEFNVIDHVFCELSAVAKLSCSDTSVVDIMAFAEGVLTVITPFILTLISYLFIISNILKIRSTEGKSKAFSTCSSHLTVIILAYGTVIGIYMNPQKEESMKSNKFPIMLYIIILPLLNPIIYSLRNKELKMALKKVIRGKTAFSIH</sequence>
<dbReference type="Pfam" id="PF13853">
    <property type="entry name" value="7tm_4"/>
    <property type="match status" value="1"/>
</dbReference>
<evidence type="ECO:0000256" key="5">
    <source>
        <dbReference type="ARBA" id="ARBA00022725"/>
    </source>
</evidence>
<feature type="transmembrane region" description="Helical" evidence="12">
    <location>
        <begin position="349"/>
        <end position="368"/>
    </location>
</feature>
<feature type="transmembrane region" description="Helical" evidence="12">
    <location>
        <begin position="318"/>
        <end position="337"/>
    </location>
</feature>
<dbReference type="PROSITE" id="PS00237">
    <property type="entry name" value="G_PROTEIN_RECEP_F1_1"/>
    <property type="match status" value="1"/>
</dbReference>
<keyword evidence="5 12" id="KW-0552">Olfaction</keyword>
<dbReference type="FunFam" id="1.20.1070.10:FF:000001">
    <property type="entry name" value="Olfactory receptor"/>
    <property type="match status" value="1"/>
</dbReference>
<evidence type="ECO:0000256" key="1">
    <source>
        <dbReference type="ARBA" id="ARBA00004651"/>
    </source>
</evidence>
<evidence type="ECO:0000256" key="11">
    <source>
        <dbReference type="RuleBase" id="RU000688"/>
    </source>
</evidence>
<accession>A0A6P8PWR8</accession>
<keyword evidence="2 12" id="KW-1003">Cell membrane</keyword>
<evidence type="ECO:0000313" key="15">
    <source>
        <dbReference type="RefSeq" id="XP_033779268.1"/>
    </source>
</evidence>
<dbReference type="AlphaFoldDB" id="A0A6P8PWR8"/>
<dbReference type="GeneID" id="117349783"/>
<evidence type="ECO:0000259" key="13">
    <source>
        <dbReference type="PROSITE" id="PS50262"/>
    </source>
</evidence>
<keyword evidence="8 12" id="KW-0472">Membrane</keyword>